<evidence type="ECO:0000313" key="4">
    <source>
        <dbReference type="EMBL" id="GMA30139.1"/>
    </source>
</evidence>
<dbReference type="SUPFAM" id="SSF51735">
    <property type="entry name" value="NAD(P)-binding Rossmann-fold domains"/>
    <property type="match status" value="1"/>
</dbReference>
<evidence type="ECO:0000259" key="3">
    <source>
        <dbReference type="Pfam" id="PF13478"/>
    </source>
</evidence>
<feature type="region of interest" description="Disordered" evidence="1">
    <location>
        <begin position="308"/>
        <end position="339"/>
    </location>
</feature>
<feature type="domain" description="XdhC Rossmann" evidence="3">
    <location>
        <begin position="152"/>
        <end position="300"/>
    </location>
</feature>
<dbReference type="PANTHER" id="PTHR30388:SF4">
    <property type="entry name" value="MOLYBDENUM COFACTOR INSERTION CHAPERONE PAOD"/>
    <property type="match status" value="1"/>
</dbReference>
<evidence type="ECO:0000259" key="2">
    <source>
        <dbReference type="Pfam" id="PF02625"/>
    </source>
</evidence>
<reference evidence="4" key="1">
    <citation type="journal article" date="2014" name="Int. J. Syst. Evol. Microbiol.">
        <title>Complete genome sequence of Corynebacterium casei LMG S-19264T (=DSM 44701T), isolated from a smear-ripened cheese.</title>
        <authorList>
            <consortium name="US DOE Joint Genome Institute (JGI-PGF)"/>
            <person name="Walter F."/>
            <person name="Albersmeier A."/>
            <person name="Kalinowski J."/>
            <person name="Ruckert C."/>
        </authorList>
    </citation>
    <scope>NUCLEOTIDE SEQUENCE</scope>
    <source>
        <strain evidence="4">NBRC 112290</strain>
    </source>
</reference>
<dbReference type="Proteomes" id="UP001157161">
    <property type="component" value="Unassembled WGS sequence"/>
</dbReference>
<dbReference type="InterPro" id="IPR003777">
    <property type="entry name" value="XdhC_CoxI"/>
</dbReference>
<keyword evidence="5" id="KW-1185">Reference proteome</keyword>
<dbReference type="InterPro" id="IPR027051">
    <property type="entry name" value="XdhC_Rossmann_dom"/>
</dbReference>
<dbReference type="Gene3D" id="3.40.50.720">
    <property type="entry name" value="NAD(P)-binding Rossmann-like Domain"/>
    <property type="match status" value="1"/>
</dbReference>
<protein>
    <recommendedName>
        <fullName evidence="6">Xanthine dehydrogenase accessory factor</fullName>
    </recommendedName>
</protein>
<name>A0AA37ULE1_9MICO</name>
<dbReference type="RefSeq" id="WP_284248604.1">
    <property type="nucleotide sequence ID" value="NZ_BSUM01000001.1"/>
</dbReference>
<dbReference type="AlphaFoldDB" id="A0AA37ULE1"/>
<accession>A0AA37ULE1</accession>
<organism evidence="4 5">
    <name type="scientific">Litorihabitans aurantiacus</name>
    <dbReference type="NCBI Taxonomy" id="1930061"/>
    <lineage>
        <taxon>Bacteria</taxon>
        <taxon>Bacillati</taxon>
        <taxon>Actinomycetota</taxon>
        <taxon>Actinomycetes</taxon>
        <taxon>Micrococcales</taxon>
        <taxon>Beutenbergiaceae</taxon>
        <taxon>Litorihabitans</taxon>
    </lineage>
</organism>
<dbReference type="Pfam" id="PF02625">
    <property type="entry name" value="XdhC_CoxI"/>
    <property type="match status" value="1"/>
</dbReference>
<evidence type="ECO:0000256" key="1">
    <source>
        <dbReference type="SAM" id="MobiDB-lite"/>
    </source>
</evidence>
<gene>
    <name evidence="4" type="ORF">GCM10025875_01310</name>
</gene>
<evidence type="ECO:0000313" key="5">
    <source>
        <dbReference type="Proteomes" id="UP001157161"/>
    </source>
</evidence>
<dbReference type="InterPro" id="IPR036291">
    <property type="entry name" value="NAD(P)-bd_dom_sf"/>
</dbReference>
<comment type="caution">
    <text evidence="4">The sequence shown here is derived from an EMBL/GenBank/DDBJ whole genome shotgun (WGS) entry which is preliminary data.</text>
</comment>
<evidence type="ECO:0008006" key="6">
    <source>
        <dbReference type="Google" id="ProtNLM"/>
    </source>
</evidence>
<dbReference type="Pfam" id="PF13478">
    <property type="entry name" value="XdhC_C"/>
    <property type="match status" value="1"/>
</dbReference>
<dbReference type="PANTHER" id="PTHR30388">
    <property type="entry name" value="ALDEHYDE OXIDOREDUCTASE MOLYBDENUM COFACTOR ASSEMBLY PROTEIN"/>
    <property type="match status" value="1"/>
</dbReference>
<sequence length="339" mass="34326">MFALAPDLAPLLRSGHDVALVTVVAARGRGPLRVGDGMAVTAGARVVGALSGGCVEADAVLLGLDVLATGAARRATFVLDCGGTIDVLVHRVRGSGGADAVAIEALERAARGERAELALLRRGPRAGALVEPRCAAEDEDPLVLQHRRRPHLTILGAGRYAPALCRLAAAAGHTVTVVDPSALLATPARFPDATRVVVADLAAHLATRDGADEGAADAVVVLAHDDRVAVPALATALTTALARDGYVGATASRATAARRRTALRAAGVPGAAIARLRSPIGLDLGGEDETATALAIVAELAAVRHAASARPLREGRGPVRARSTGGHARIDQQRSGAVA</sequence>
<dbReference type="InterPro" id="IPR052698">
    <property type="entry name" value="MoCofactor_Util/Proc"/>
</dbReference>
<proteinExistence type="predicted"/>
<reference evidence="4" key="2">
    <citation type="submission" date="2023-02" db="EMBL/GenBank/DDBJ databases">
        <authorList>
            <person name="Sun Q."/>
            <person name="Mori K."/>
        </authorList>
    </citation>
    <scope>NUCLEOTIDE SEQUENCE</scope>
    <source>
        <strain evidence="4">NBRC 112290</strain>
    </source>
</reference>
<dbReference type="EMBL" id="BSUM01000001">
    <property type="protein sequence ID" value="GMA30139.1"/>
    <property type="molecule type" value="Genomic_DNA"/>
</dbReference>
<feature type="domain" description="XdhC- CoxI" evidence="2">
    <location>
        <begin position="12"/>
        <end position="76"/>
    </location>
</feature>